<keyword evidence="2 6" id="KW-0732">Signal</keyword>
<dbReference type="Gene3D" id="3.90.210.10">
    <property type="entry name" value="Heat-Labile Enterotoxin, subunit A"/>
    <property type="match status" value="1"/>
</dbReference>
<dbReference type="Proteomes" id="UP000562929">
    <property type="component" value="Unassembled WGS sequence"/>
</dbReference>
<keyword evidence="3" id="KW-0843">Virulence</keyword>
<name>A0A8H4Q2I9_9HYPO</name>
<dbReference type="Gene3D" id="1.10.490.40">
    <property type="entry name" value="Diphtheria toxin, translocation domain"/>
    <property type="match status" value="1"/>
</dbReference>
<accession>A0A8H4Q2I9</accession>
<evidence type="ECO:0000256" key="2">
    <source>
        <dbReference type="ARBA" id="ARBA00022729"/>
    </source>
</evidence>
<gene>
    <name evidence="7" type="ORF">GQ602_006020</name>
</gene>
<dbReference type="EMBL" id="JAACLJ010000007">
    <property type="protein sequence ID" value="KAF4582876.1"/>
    <property type="molecule type" value="Genomic_DNA"/>
</dbReference>
<evidence type="ECO:0000313" key="8">
    <source>
        <dbReference type="Proteomes" id="UP000562929"/>
    </source>
</evidence>
<protein>
    <submittedName>
        <fullName evidence="7">Heat Labile Enterotoxin Type Iib</fullName>
    </submittedName>
</protein>
<evidence type="ECO:0000313" key="7">
    <source>
        <dbReference type="EMBL" id="KAF4582876.1"/>
    </source>
</evidence>
<sequence length="690" mass="77390">MKPLQLPLFTAVLSLLTQTQAISSPDNPHPPETPSDKPEFVWRGEKEKRSPEDVKRAGGFRAIGLNSMLRGGVPTEMEREMGSSLYAHTAGFDLGATLYVSTTTDPLVAAGFAHIRSDTPGYVYLIHTDSRFIDVEASLKESVLFPYDKEHVAVGLISWDQVVGWFDLKDSEFMSFLISLRNPDDHLAAPEMEGFHRNPDFNGKYLSEMGTGGQPQLAGFSRSAVYWEREPWLSFRGQSAADNLEAYVRKHIHVPVGDEGIWQWALKTLEEDYIPFIDEAEAGGLSAAEERALSCCEIARRSLVDKRDCVPCRSNQDGSNMDENEILSLARENSKDKFTILLHQFGYEAVATHQPQLHDQLTMLFERVRQSPRLNRIKNFSAHYGGQVVKAGGLLVYGTAVADSFTHEAGVLDRAAVVTSILPFIGCTVRVADDASKGRVDVASASFCFVEDGLILAGLWEFGLAWQTLLGVAETLQGVEEQDRLYDPDVFRTKRLQGWESKIREVEAFIGSDEFMSNVTSRYDAHQIGLLFQASQLAGDLHAVHHVIQTPRSYPSEKLAVRAHRMVRIAMDHDMEKQICIEAARNKIKVREALHTSMLNATRKLAMDYDDDFFRRYWLQATSPVPFISLFSISPPATNVEELRNELDFQRRNVPLPSFEHRIVAAVDRVIERLDTPATCLCRQGNSSCF</sequence>
<organism evidence="7 8">
    <name type="scientific">Ophiocordyceps camponoti-floridani</name>
    <dbReference type="NCBI Taxonomy" id="2030778"/>
    <lineage>
        <taxon>Eukaryota</taxon>
        <taxon>Fungi</taxon>
        <taxon>Dikarya</taxon>
        <taxon>Ascomycota</taxon>
        <taxon>Pezizomycotina</taxon>
        <taxon>Sordariomycetes</taxon>
        <taxon>Hypocreomycetidae</taxon>
        <taxon>Hypocreales</taxon>
        <taxon>Ophiocordycipitaceae</taxon>
        <taxon>Ophiocordyceps</taxon>
    </lineage>
</organism>
<evidence type="ECO:0000256" key="5">
    <source>
        <dbReference type="SAM" id="MobiDB-lite"/>
    </source>
</evidence>
<dbReference type="InterPro" id="IPR001144">
    <property type="entry name" value="Enterotoxin_A"/>
</dbReference>
<dbReference type="Pfam" id="PF01375">
    <property type="entry name" value="Enterotoxin_a"/>
    <property type="match status" value="1"/>
</dbReference>
<feature type="region of interest" description="Disordered" evidence="5">
    <location>
        <begin position="21"/>
        <end position="54"/>
    </location>
</feature>
<dbReference type="AlphaFoldDB" id="A0A8H4Q2I9"/>
<keyword evidence="4" id="KW-1015">Disulfide bond</keyword>
<feature type="chain" id="PRO_5034394294" evidence="6">
    <location>
        <begin position="22"/>
        <end position="690"/>
    </location>
</feature>
<evidence type="ECO:0000256" key="3">
    <source>
        <dbReference type="ARBA" id="ARBA00023026"/>
    </source>
</evidence>
<keyword evidence="1" id="KW-0800">Toxin</keyword>
<dbReference type="OrthoDB" id="4936804at2759"/>
<keyword evidence="8" id="KW-1185">Reference proteome</keyword>
<reference evidence="7 8" key="1">
    <citation type="journal article" date="2020" name="G3 (Bethesda)">
        <title>Genetic Underpinnings of Host Manipulation by Ophiocordyceps as Revealed by Comparative Transcriptomics.</title>
        <authorList>
            <person name="Will I."/>
            <person name="Das B."/>
            <person name="Trinh T."/>
            <person name="Brachmann A."/>
            <person name="Ohm R.A."/>
            <person name="de Bekker C."/>
        </authorList>
    </citation>
    <scope>NUCLEOTIDE SEQUENCE [LARGE SCALE GENOMIC DNA]</scope>
    <source>
        <strain evidence="7 8">EC05</strain>
    </source>
</reference>
<feature type="compositionally biased region" description="Basic and acidic residues" evidence="5">
    <location>
        <begin position="34"/>
        <end position="54"/>
    </location>
</feature>
<evidence type="ECO:0000256" key="1">
    <source>
        <dbReference type="ARBA" id="ARBA00022656"/>
    </source>
</evidence>
<comment type="caution">
    <text evidence="7">The sequence shown here is derived from an EMBL/GenBank/DDBJ whole genome shotgun (WGS) entry which is preliminary data.</text>
</comment>
<feature type="signal peptide" evidence="6">
    <location>
        <begin position="1"/>
        <end position="21"/>
    </location>
</feature>
<dbReference type="GO" id="GO:0090729">
    <property type="term" value="F:toxin activity"/>
    <property type="evidence" value="ECO:0007669"/>
    <property type="project" value="UniProtKB-KW"/>
</dbReference>
<dbReference type="SUPFAM" id="SSF56399">
    <property type="entry name" value="ADP-ribosylation"/>
    <property type="match status" value="1"/>
</dbReference>
<evidence type="ECO:0000256" key="6">
    <source>
        <dbReference type="SAM" id="SignalP"/>
    </source>
</evidence>
<evidence type="ECO:0000256" key="4">
    <source>
        <dbReference type="ARBA" id="ARBA00023157"/>
    </source>
</evidence>
<proteinExistence type="predicted"/>